<accession>A0A0K2U8P5</accession>
<name>A0A0K2U8P5_LEPSM</name>
<sequence length="105" mass="12010">CIIFSIYDSQEQIKITQAMIWNTYNDIYFEIFKSSEGLLQNFIPSCFRPCISGKLRHFSGGVQALFSVQIVTLTSAAAKWTDRNMAVQMKAIKYFILVEVIDLSN</sequence>
<dbReference type="AlphaFoldDB" id="A0A0K2U8P5"/>
<feature type="non-terminal residue" evidence="1">
    <location>
        <position position="1"/>
    </location>
</feature>
<evidence type="ECO:0000313" key="1">
    <source>
        <dbReference type="EMBL" id="CDW34604.1"/>
    </source>
</evidence>
<reference evidence="1" key="1">
    <citation type="submission" date="2014-05" db="EMBL/GenBank/DDBJ databases">
        <authorList>
            <person name="Chronopoulou M."/>
        </authorList>
    </citation>
    <scope>NUCLEOTIDE SEQUENCE</scope>
    <source>
        <tissue evidence="1">Whole organism</tissue>
    </source>
</reference>
<dbReference type="EMBL" id="HACA01017243">
    <property type="protein sequence ID" value="CDW34604.1"/>
    <property type="molecule type" value="Transcribed_RNA"/>
</dbReference>
<organism evidence="1">
    <name type="scientific">Lepeophtheirus salmonis</name>
    <name type="common">Salmon louse</name>
    <name type="synonym">Caligus salmonis</name>
    <dbReference type="NCBI Taxonomy" id="72036"/>
    <lineage>
        <taxon>Eukaryota</taxon>
        <taxon>Metazoa</taxon>
        <taxon>Ecdysozoa</taxon>
        <taxon>Arthropoda</taxon>
        <taxon>Crustacea</taxon>
        <taxon>Multicrustacea</taxon>
        <taxon>Hexanauplia</taxon>
        <taxon>Copepoda</taxon>
        <taxon>Siphonostomatoida</taxon>
        <taxon>Caligidae</taxon>
        <taxon>Lepeophtheirus</taxon>
    </lineage>
</organism>
<proteinExistence type="predicted"/>
<protein>
    <submittedName>
        <fullName evidence="1">Uncharacterized protein</fullName>
    </submittedName>
</protein>